<feature type="compositionally biased region" description="Low complexity" evidence="7">
    <location>
        <begin position="114"/>
        <end position="124"/>
    </location>
</feature>
<comment type="similarity">
    <text evidence="2">Belongs to the IFT46 family.</text>
</comment>
<feature type="compositionally biased region" description="Low complexity" evidence="7">
    <location>
        <begin position="35"/>
        <end position="57"/>
    </location>
</feature>
<evidence type="ECO:0000313" key="8">
    <source>
        <dbReference type="EMBL" id="CAH0377477.1"/>
    </source>
</evidence>
<dbReference type="GO" id="GO:0005815">
    <property type="term" value="C:microtubule organizing center"/>
    <property type="evidence" value="ECO:0007669"/>
    <property type="project" value="TreeGrafter"/>
</dbReference>
<dbReference type="GO" id="GO:0042073">
    <property type="term" value="P:intraciliary transport"/>
    <property type="evidence" value="ECO:0007669"/>
    <property type="project" value="InterPro"/>
</dbReference>
<organism evidence="8 9">
    <name type="scientific">Pelagomonas calceolata</name>
    <dbReference type="NCBI Taxonomy" id="35677"/>
    <lineage>
        <taxon>Eukaryota</taxon>
        <taxon>Sar</taxon>
        <taxon>Stramenopiles</taxon>
        <taxon>Ochrophyta</taxon>
        <taxon>Pelagophyceae</taxon>
        <taxon>Pelagomonadales</taxon>
        <taxon>Pelagomonadaceae</taxon>
        <taxon>Pelagomonas</taxon>
    </lineage>
</organism>
<comment type="caution">
    <text evidence="8">The sequence shown here is derived from an EMBL/GenBank/DDBJ whole genome shotgun (WGS) entry which is preliminary data.</text>
</comment>
<evidence type="ECO:0000256" key="6">
    <source>
        <dbReference type="ARBA" id="ARBA00023273"/>
    </source>
</evidence>
<name>A0A8J2SVY8_9STRA</name>
<dbReference type="Proteomes" id="UP000789595">
    <property type="component" value="Unassembled WGS sequence"/>
</dbReference>
<evidence type="ECO:0000256" key="3">
    <source>
        <dbReference type="ARBA" id="ARBA00022490"/>
    </source>
</evidence>
<dbReference type="EMBL" id="CAKKNE010000005">
    <property type="protein sequence ID" value="CAH0377477.1"/>
    <property type="molecule type" value="Genomic_DNA"/>
</dbReference>
<keyword evidence="6" id="KW-0966">Cell projection</keyword>
<accession>A0A8J2SVY8</accession>
<keyword evidence="9" id="KW-1185">Reference proteome</keyword>
<evidence type="ECO:0000313" key="9">
    <source>
        <dbReference type="Proteomes" id="UP000789595"/>
    </source>
</evidence>
<gene>
    <name evidence="8" type="ORF">PECAL_5P20120</name>
</gene>
<feature type="compositionally biased region" description="Low complexity" evidence="7">
    <location>
        <begin position="146"/>
        <end position="160"/>
    </location>
</feature>
<dbReference type="InterPro" id="IPR022088">
    <property type="entry name" value="Intraflagellar_transp_cmplxB"/>
</dbReference>
<feature type="compositionally biased region" description="Acidic residues" evidence="7">
    <location>
        <begin position="161"/>
        <end position="174"/>
    </location>
</feature>
<evidence type="ECO:0008006" key="10">
    <source>
        <dbReference type="Google" id="ProtNLM"/>
    </source>
</evidence>
<feature type="compositionally biased region" description="Low complexity" evidence="7">
    <location>
        <begin position="68"/>
        <end position="86"/>
    </location>
</feature>
<keyword evidence="4" id="KW-0969">Cilium</keyword>
<reference evidence="8" key="1">
    <citation type="submission" date="2021-11" db="EMBL/GenBank/DDBJ databases">
        <authorList>
            <consortium name="Genoscope - CEA"/>
            <person name="William W."/>
        </authorList>
    </citation>
    <scope>NUCLEOTIDE SEQUENCE</scope>
</reference>
<dbReference type="Pfam" id="PF12317">
    <property type="entry name" value="IFT46_B_C"/>
    <property type="match status" value="1"/>
</dbReference>
<dbReference type="PANTHER" id="PTHR13376">
    <property type="entry name" value="INTRAFLAGELLAR TRANSPORT PROTEIN 46 HOMOLOG"/>
    <property type="match status" value="1"/>
</dbReference>
<keyword evidence="3" id="KW-0963">Cytoplasm</keyword>
<dbReference type="GO" id="GO:0030992">
    <property type="term" value="C:intraciliary transport particle B"/>
    <property type="evidence" value="ECO:0007669"/>
    <property type="project" value="TreeGrafter"/>
</dbReference>
<dbReference type="GO" id="GO:0060271">
    <property type="term" value="P:cilium assembly"/>
    <property type="evidence" value="ECO:0007669"/>
    <property type="project" value="TreeGrafter"/>
</dbReference>
<feature type="compositionally biased region" description="Acidic residues" evidence="7">
    <location>
        <begin position="94"/>
        <end position="103"/>
    </location>
</feature>
<evidence type="ECO:0000256" key="1">
    <source>
        <dbReference type="ARBA" id="ARBA00004120"/>
    </source>
</evidence>
<keyword evidence="5" id="KW-0206">Cytoskeleton</keyword>
<proteinExistence type="inferred from homology"/>
<evidence type="ECO:0000256" key="4">
    <source>
        <dbReference type="ARBA" id="ARBA00023069"/>
    </source>
</evidence>
<evidence type="ECO:0000256" key="2">
    <source>
        <dbReference type="ARBA" id="ARBA00007700"/>
    </source>
</evidence>
<evidence type="ECO:0000256" key="7">
    <source>
        <dbReference type="SAM" id="MobiDB-lite"/>
    </source>
</evidence>
<feature type="compositionally biased region" description="Gly residues" evidence="7">
    <location>
        <begin position="58"/>
        <end position="67"/>
    </location>
</feature>
<dbReference type="OrthoDB" id="2119217at2759"/>
<dbReference type="GO" id="GO:0031514">
    <property type="term" value="C:motile cilium"/>
    <property type="evidence" value="ECO:0007669"/>
    <property type="project" value="TreeGrafter"/>
</dbReference>
<protein>
    <recommendedName>
        <fullName evidence="10">Intraflagellar transport protein 46 homolog</fullName>
    </recommendedName>
</protein>
<dbReference type="PANTHER" id="PTHR13376:SF0">
    <property type="entry name" value="INTRAFLAGELLAR TRANSPORT PROTEIN 46 HOMOLOG"/>
    <property type="match status" value="1"/>
</dbReference>
<comment type="subcellular location">
    <subcellularLocation>
        <location evidence="1">Cytoplasm</location>
        <location evidence="1">Cytoskeleton</location>
        <location evidence="1">Cilium basal body</location>
    </subcellularLocation>
</comment>
<feature type="region of interest" description="Disordered" evidence="7">
    <location>
        <begin position="1"/>
        <end position="194"/>
    </location>
</feature>
<evidence type="ECO:0000256" key="5">
    <source>
        <dbReference type="ARBA" id="ARBA00023212"/>
    </source>
</evidence>
<dbReference type="AlphaFoldDB" id="A0A8J2SVY8"/>
<sequence>MPRSTASDDEYEPSPGRRGGGGDVIQNMPYDEALELSQESEASSLADGKPSPKAYAGAKGGDAGAKGGAPSPKAAARGAPASKGNAVFHNNPFDEAEDLDDSENSVSTTEEKSSSPARPAAAFSKQPPARSSPERPQAARPSPKQSGSMGMGMMAQQSSSSDDDDEDEEEDDEDPPQKQAPTEVEGAYNPDDYADLNVSADVRDLFQYIGRYAAHEVELESTLKCFVPDYIPAVGEMDAFLKVPRPDGQKDNLGLQVLDEPAAAQSDATVLELQLRAVSKKQHGDVAVRSIENAAKNPQEIDRWIKSIEDLHRSKPPPQVHYRKAMPDIDKLMEEWEPEFEELLKTTPLPDENLEVTLAEFAKIACGLLDVPVYDSIVESLHVLFSVYLEFTENVHFQQQVPADGPQVMTN</sequence>